<dbReference type="Proteomes" id="UP000262621">
    <property type="component" value="Unassembled WGS sequence"/>
</dbReference>
<dbReference type="Gene3D" id="1.10.357.10">
    <property type="entry name" value="Tetracycline Repressor, domain 2"/>
    <property type="match status" value="1"/>
</dbReference>
<organism evidence="4 5">
    <name type="scientific">Micromonospora craniellae</name>
    <dbReference type="NCBI Taxonomy" id="2294034"/>
    <lineage>
        <taxon>Bacteria</taxon>
        <taxon>Bacillati</taxon>
        <taxon>Actinomycetota</taxon>
        <taxon>Actinomycetes</taxon>
        <taxon>Micromonosporales</taxon>
        <taxon>Micromonosporaceae</taxon>
        <taxon>Micromonospora</taxon>
    </lineage>
</organism>
<protein>
    <submittedName>
        <fullName evidence="4">TetR family transcriptional regulator</fullName>
    </submittedName>
</protein>
<dbReference type="GO" id="GO:0003677">
    <property type="term" value="F:DNA binding"/>
    <property type="evidence" value="ECO:0007669"/>
    <property type="project" value="UniProtKB-UniRule"/>
</dbReference>
<evidence type="ECO:0000256" key="1">
    <source>
        <dbReference type="ARBA" id="ARBA00023125"/>
    </source>
</evidence>
<proteinExistence type="predicted"/>
<gene>
    <name evidence="4" type="ORF">D0Q02_12625</name>
</gene>
<comment type="caution">
    <text evidence="4">The sequence shown here is derived from an EMBL/GenBank/DDBJ whole genome shotgun (WGS) entry which is preliminary data.</text>
</comment>
<dbReference type="InterPro" id="IPR036271">
    <property type="entry name" value="Tet_transcr_reg_TetR-rel_C_sf"/>
</dbReference>
<dbReference type="SUPFAM" id="SSF48498">
    <property type="entry name" value="Tetracyclin repressor-like, C-terminal domain"/>
    <property type="match status" value="1"/>
</dbReference>
<dbReference type="EMBL" id="QVFU01000010">
    <property type="protein sequence ID" value="RFS46282.1"/>
    <property type="molecule type" value="Genomic_DNA"/>
</dbReference>
<dbReference type="InterPro" id="IPR001647">
    <property type="entry name" value="HTH_TetR"/>
</dbReference>
<reference evidence="4 5" key="1">
    <citation type="submission" date="2018-08" db="EMBL/GenBank/DDBJ databases">
        <title>Verrucosispora craniellae sp. nov., isolated from a marine sponge in the South China Sea.</title>
        <authorList>
            <person name="Li L."/>
            <person name="Lin H.W."/>
        </authorList>
    </citation>
    <scope>NUCLEOTIDE SEQUENCE [LARGE SCALE GENOMIC DNA]</scope>
    <source>
        <strain evidence="4 5">LHW63014</strain>
    </source>
</reference>
<dbReference type="Gene3D" id="1.10.10.60">
    <property type="entry name" value="Homeodomain-like"/>
    <property type="match status" value="1"/>
</dbReference>
<evidence type="ECO:0000313" key="5">
    <source>
        <dbReference type="Proteomes" id="UP000262621"/>
    </source>
</evidence>
<feature type="DNA-binding region" description="H-T-H motif" evidence="2">
    <location>
        <begin position="36"/>
        <end position="55"/>
    </location>
</feature>
<dbReference type="AlphaFoldDB" id="A0A372FZS2"/>
<dbReference type="PROSITE" id="PS50977">
    <property type="entry name" value="HTH_TETR_2"/>
    <property type="match status" value="1"/>
</dbReference>
<evidence type="ECO:0000256" key="2">
    <source>
        <dbReference type="PROSITE-ProRule" id="PRU00335"/>
    </source>
</evidence>
<dbReference type="SUPFAM" id="SSF46689">
    <property type="entry name" value="Homeodomain-like"/>
    <property type="match status" value="1"/>
</dbReference>
<sequence length="233" mass="25510">MEADRTMSAARSGRPRKITETDIADAVLAEGFAGLTVPAVAGRLGVSTMTLYRYTPTRAELLALAWDHVLDRTTWPEVTGSWREILHRHATTLWDLLATHPGAVTELSGSVVPPRMTDLYDDLALALTERGFTAHEAVLAVDTAIDLTIDHRRGVEDLSRREDRASPDAREQLAALWTPLPDSPPGRAAVRAAMHEAIATLPRDWFIRKLDLMLDGLAARRVASADPPRDAPA</sequence>
<evidence type="ECO:0000259" key="3">
    <source>
        <dbReference type="PROSITE" id="PS50977"/>
    </source>
</evidence>
<evidence type="ECO:0000313" key="4">
    <source>
        <dbReference type="EMBL" id="RFS46282.1"/>
    </source>
</evidence>
<dbReference type="Pfam" id="PF00440">
    <property type="entry name" value="TetR_N"/>
    <property type="match status" value="1"/>
</dbReference>
<accession>A0A372FZS2</accession>
<keyword evidence="1 2" id="KW-0238">DNA-binding</keyword>
<feature type="domain" description="HTH tetR-type" evidence="3">
    <location>
        <begin position="13"/>
        <end position="73"/>
    </location>
</feature>
<dbReference type="InterPro" id="IPR009057">
    <property type="entry name" value="Homeodomain-like_sf"/>
</dbReference>
<keyword evidence="5" id="KW-1185">Reference proteome</keyword>
<name>A0A372FZS2_9ACTN</name>